<organism evidence="2 3">
    <name type="scientific">Favolaschia claudopus</name>
    <dbReference type="NCBI Taxonomy" id="2862362"/>
    <lineage>
        <taxon>Eukaryota</taxon>
        <taxon>Fungi</taxon>
        <taxon>Dikarya</taxon>
        <taxon>Basidiomycota</taxon>
        <taxon>Agaricomycotina</taxon>
        <taxon>Agaricomycetes</taxon>
        <taxon>Agaricomycetidae</taxon>
        <taxon>Agaricales</taxon>
        <taxon>Marasmiineae</taxon>
        <taxon>Mycenaceae</taxon>
        <taxon>Favolaschia</taxon>
    </lineage>
</organism>
<dbReference type="AlphaFoldDB" id="A0AAW0ASN7"/>
<name>A0AAW0ASN7_9AGAR</name>
<reference evidence="2 3" key="1">
    <citation type="journal article" date="2024" name="J Genomics">
        <title>Draft genome sequencing and assembly of Favolaschia claudopus CIRM-BRFM 2984 isolated from oak limbs.</title>
        <authorList>
            <person name="Navarro D."/>
            <person name="Drula E."/>
            <person name="Chaduli D."/>
            <person name="Cazenave R."/>
            <person name="Ahrendt S."/>
            <person name="Wang J."/>
            <person name="Lipzen A."/>
            <person name="Daum C."/>
            <person name="Barry K."/>
            <person name="Grigoriev I.V."/>
            <person name="Favel A."/>
            <person name="Rosso M.N."/>
            <person name="Martin F."/>
        </authorList>
    </citation>
    <scope>NUCLEOTIDE SEQUENCE [LARGE SCALE GENOMIC DNA]</scope>
    <source>
        <strain evidence="2 3">CIRM-BRFM 2984</strain>
    </source>
</reference>
<dbReference type="Proteomes" id="UP001362999">
    <property type="component" value="Unassembled WGS sequence"/>
</dbReference>
<dbReference type="EMBL" id="JAWWNJ010000052">
    <property type="protein sequence ID" value="KAK7016150.1"/>
    <property type="molecule type" value="Genomic_DNA"/>
</dbReference>
<protein>
    <submittedName>
        <fullName evidence="2">Uncharacterized protein</fullName>
    </submittedName>
</protein>
<evidence type="ECO:0000313" key="2">
    <source>
        <dbReference type="EMBL" id="KAK7016150.1"/>
    </source>
</evidence>
<gene>
    <name evidence="2" type="ORF">R3P38DRAFT_3203980</name>
</gene>
<keyword evidence="3" id="KW-1185">Reference proteome</keyword>
<proteinExistence type="predicted"/>
<accession>A0AAW0ASN7</accession>
<feature type="compositionally biased region" description="Low complexity" evidence="1">
    <location>
        <begin position="60"/>
        <end position="71"/>
    </location>
</feature>
<feature type="region of interest" description="Disordered" evidence="1">
    <location>
        <begin position="60"/>
        <end position="89"/>
    </location>
</feature>
<sequence length="89" mass="9629">MATPAVPQDLYSYYTLLRSELQRVHDRQVDRLEFGDTAASTPRACLALLLDGARCGSDLQPQPLPLPSSLSATPPYHSAETLPTCDGSI</sequence>
<comment type="caution">
    <text evidence="2">The sequence shown here is derived from an EMBL/GenBank/DDBJ whole genome shotgun (WGS) entry which is preliminary data.</text>
</comment>
<evidence type="ECO:0000313" key="3">
    <source>
        <dbReference type="Proteomes" id="UP001362999"/>
    </source>
</evidence>
<evidence type="ECO:0000256" key="1">
    <source>
        <dbReference type="SAM" id="MobiDB-lite"/>
    </source>
</evidence>